<evidence type="ECO:0000313" key="1">
    <source>
        <dbReference type="EMBL" id="JAH80313.1"/>
    </source>
</evidence>
<dbReference type="AlphaFoldDB" id="A0A0E9VSQ8"/>
<sequence length="26" mass="2873">MCPKLYTCCFNFVQKEACCILTGGAE</sequence>
<proteinExistence type="predicted"/>
<dbReference type="EMBL" id="GBXM01028264">
    <property type="protein sequence ID" value="JAH80313.1"/>
    <property type="molecule type" value="Transcribed_RNA"/>
</dbReference>
<organism evidence="1">
    <name type="scientific">Anguilla anguilla</name>
    <name type="common">European freshwater eel</name>
    <name type="synonym">Muraena anguilla</name>
    <dbReference type="NCBI Taxonomy" id="7936"/>
    <lineage>
        <taxon>Eukaryota</taxon>
        <taxon>Metazoa</taxon>
        <taxon>Chordata</taxon>
        <taxon>Craniata</taxon>
        <taxon>Vertebrata</taxon>
        <taxon>Euteleostomi</taxon>
        <taxon>Actinopterygii</taxon>
        <taxon>Neopterygii</taxon>
        <taxon>Teleostei</taxon>
        <taxon>Anguilliformes</taxon>
        <taxon>Anguillidae</taxon>
        <taxon>Anguilla</taxon>
    </lineage>
</organism>
<protein>
    <submittedName>
        <fullName evidence="1">Uncharacterized protein</fullName>
    </submittedName>
</protein>
<accession>A0A0E9VSQ8</accession>
<name>A0A0E9VSQ8_ANGAN</name>
<reference evidence="1" key="2">
    <citation type="journal article" date="2015" name="Fish Shellfish Immunol.">
        <title>Early steps in the European eel (Anguilla anguilla)-Vibrio vulnificus interaction in the gills: Role of the RtxA13 toxin.</title>
        <authorList>
            <person name="Callol A."/>
            <person name="Pajuelo D."/>
            <person name="Ebbesson L."/>
            <person name="Teles M."/>
            <person name="MacKenzie S."/>
            <person name="Amaro C."/>
        </authorList>
    </citation>
    <scope>NUCLEOTIDE SEQUENCE</scope>
</reference>
<reference evidence="1" key="1">
    <citation type="submission" date="2014-11" db="EMBL/GenBank/DDBJ databases">
        <authorList>
            <person name="Amaro Gonzalez C."/>
        </authorList>
    </citation>
    <scope>NUCLEOTIDE SEQUENCE</scope>
</reference>